<evidence type="ECO:0000256" key="1">
    <source>
        <dbReference type="ARBA" id="ARBA00004434"/>
    </source>
</evidence>
<dbReference type="Proteomes" id="UP000515154">
    <property type="component" value="Linkage group LG12"/>
</dbReference>
<protein>
    <recommendedName>
        <fullName evidence="3">Cytochrome c oxidase assembly protein COX16 homolog, mitochondrial</fullName>
    </recommendedName>
</protein>
<comment type="similarity">
    <text evidence="2">Belongs to the COX16 family.</text>
</comment>
<dbReference type="AlphaFoldDB" id="A0A6P7SYM7"/>
<accession>A0A6P7SYM7</accession>
<keyword evidence="6 10" id="KW-1133">Transmembrane helix</keyword>
<proteinExistence type="inferred from homology"/>
<keyword evidence="8 10" id="KW-0472">Membrane</keyword>
<evidence type="ECO:0000256" key="3">
    <source>
        <dbReference type="ARBA" id="ARBA00021814"/>
    </source>
</evidence>
<dbReference type="Pfam" id="PF14138">
    <property type="entry name" value="COX16"/>
    <property type="match status" value="1"/>
</dbReference>
<evidence type="ECO:0000256" key="6">
    <source>
        <dbReference type="ARBA" id="ARBA00022989"/>
    </source>
</evidence>
<dbReference type="RefSeq" id="XP_029643518.1">
    <property type="nucleotide sequence ID" value="XM_029787658.1"/>
</dbReference>
<evidence type="ECO:0000256" key="7">
    <source>
        <dbReference type="ARBA" id="ARBA00023128"/>
    </source>
</evidence>
<sequence>MGRSRLLVKSRFVRHGLPFITLIVGGSFLLKEYATLRYQFRKSEITSAKEIAEKTGIEAKEEPVTLEKIYDEMKKEDLDTWENIRGPRPWEDSKTVQDLQRGKASS</sequence>
<keyword evidence="7" id="KW-0496">Mitochondrion</keyword>
<evidence type="ECO:0000313" key="12">
    <source>
        <dbReference type="RefSeq" id="XP_029643518.1"/>
    </source>
</evidence>
<evidence type="ECO:0000256" key="9">
    <source>
        <dbReference type="SAM" id="MobiDB-lite"/>
    </source>
</evidence>
<dbReference type="GO" id="GO:0033617">
    <property type="term" value="P:mitochondrial respiratory chain complex IV assembly"/>
    <property type="evidence" value="ECO:0007669"/>
    <property type="project" value="TreeGrafter"/>
</dbReference>
<evidence type="ECO:0000256" key="2">
    <source>
        <dbReference type="ARBA" id="ARBA00008370"/>
    </source>
</evidence>
<evidence type="ECO:0000256" key="10">
    <source>
        <dbReference type="SAM" id="Phobius"/>
    </source>
</evidence>
<comment type="subcellular location">
    <subcellularLocation>
        <location evidence="1">Mitochondrion inner membrane</location>
        <topology evidence="1">Single-pass membrane protein</topology>
    </subcellularLocation>
</comment>
<dbReference type="GO" id="GO:0005743">
    <property type="term" value="C:mitochondrial inner membrane"/>
    <property type="evidence" value="ECO:0007669"/>
    <property type="project" value="UniProtKB-SubCell"/>
</dbReference>
<evidence type="ECO:0000256" key="5">
    <source>
        <dbReference type="ARBA" id="ARBA00022792"/>
    </source>
</evidence>
<dbReference type="InterPro" id="IPR020164">
    <property type="entry name" value="Cyt_c_Oxase_assmbl_COX16"/>
</dbReference>
<feature type="region of interest" description="Disordered" evidence="9">
    <location>
        <begin position="84"/>
        <end position="106"/>
    </location>
</feature>
<dbReference type="PANTHER" id="PTHR17130:SF14">
    <property type="entry name" value="CYTOCHROME C OXIDASE ASSEMBLY PROTEIN COX16 HOMOLOG, MITOCHONDRIAL"/>
    <property type="match status" value="1"/>
</dbReference>
<organism evidence="11 12">
    <name type="scientific">Octopus sinensis</name>
    <name type="common">East Asian common octopus</name>
    <dbReference type="NCBI Taxonomy" id="2607531"/>
    <lineage>
        <taxon>Eukaryota</taxon>
        <taxon>Metazoa</taxon>
        <taxon>Spiralia</taxon>
        <taxon>Lophotrochozoa</taxon>
        <taxon>Mollusca</taxon>
        <taxon>Cephalopoda</taxon>
        <taxon>Coleoidea</taxon>
        <taxon>Octopodiformes</taxon>
        <taxon>Octopoda</taxon>
        <taxon>Incirrata</taxon>
        <taxon>Octopodidae</taxon>
        <taxon>Octopus</taxon>
    </lineage>
</organism>
<dbReference type="KEGG" id="osn:115217940"/>
<keyword evidence="11" id="KW-1185">Reference proteome</keyword>
<gene>
    <name evidence="12" type="primary">LOC115217940</name>
</gene>
<evidence type="ECO:0000313" key="11">
    <source>
        <dbReference type="Proteomes" id="UP000515154"/>
    </source>
</evidence>
<keyword evidence="5" id="KW-0999">Mitochondrion inner membrane</keyword>
<dbReference type="PANTHER" id="PTHR17130">
    <property type="entry name" value="MITOCHONDRIAL OUTER MEMBRANE PROTEIN 25"/>
    <property type="match status" value="1"/>
</dbReference>
<feature type="transmembrane region" description="Helical" evidence="10">
    <location>
        <begin position="12"/>
        <end position="30"/>
    </location>
</feature>
<reference evidence="12" key="1">
    <citation type="submission" date="2025-08" db="UniProtKB">
        <authorList>
            <consortium name="RefSeq"/>
        </authorList>
    </citation>
    <scope>IDENTIFICATION</scope>
</reference>
<keyword evidence="4 10" id="KW-0812">Transmembrane</keyword>
<evidence type="ECO:0000256" key="8">
    <source>
        <dbReference type="ARBA" id="ARBA00023136"/>
    </source>
</evidence>
<name>A0A6P7SYM7_9MOLL</name>
<evidence type="ECO:0000256" key="4">
    <source>
        <dbReference type="ARBA" id="ARBA00022692"/>
    </source>
</evidence>